<sequence>MQRQSLGSPSSKLHIHGGGGGGGGGGGAKEEILKAEKDLNQSQNDDEADHKSLKPLRSSSSPPDKLIHLIPLLMLFCFLLLYLFSHDPSHSELAQFDGFKKRSSKLTDSNEIADLERFVVKSDVFSIRSLRNLQEIGTYAPKSRLHRKMGDF</sequence>
<dbReference type="Proteomes" id="UP000288805">
    <property type="component" value="Unassembled WGS sequence"/>
</dbReference>
<reference evidence="3 4" key="1">
    <citation type="journal article" date="2018" name="PLoS Genet.">
        <title>Population sequencing reveals clonal diversity and ancestral inbreeding in the grapevine cultivar Chardonnay.</title>
        <authorList>
            <person name="Roach M.J."/>
            <person name="Johnson D.L."/>
            <person name="Bohlmann J."/>
            <person name="van Vuuren H.J."/>
            <person name="Jones S.J."/>
            <person name="Pretorius I.S."/>
            <person name="Schmidt S.A."/>
            <person name="Borneman A.R."/>
        </authorList>
    </citation>
    <scope>NUCLEOTIDE SEQUENCE [LARGE SCALE GENOMIC DNA]</scope>
    <source>
        <strain evidence="4">cv. Chardonnay</strain>
        <tissue evidence="3">Leaf</tissue>
    </source>
</reference>
<organism evidence="3 4">
    <name type="scientific">Vitis vinifera</name>
    <name type="common">Grape</name>
    <dbReference type="NCBI Taxonomy" id="29760"/>
    <lineage>
        <taxon>Eukaryota</taxon>
        <taxon>Viridiplantae</taxon>
        <taxon>Streptophyta</taxon>
        <taxon>Embryophyta</taxon>
        <taxon>Tracheophyta</taxon>
        <taxon>Spermatophyta</taxon>
        <taxon>Magnoliopsida</taxon>
        <taxon>eudicotyledons</taxon>
        <taxon>Gunneridae</taxon>
        <taxon>Pentapetalae</taxon>
        <taxon>rosids</taxon>
        <taxon>Vitales</taxon>
        <taxon>Vitaceae</taxon>
        <taxon>Viteae</taxon>
        <taxon>Vitis</taxon>
    </lineage>
</organism>
<dbReference type="EMBL" id="QGNW01001217">
    <property type="protein sequence ID" value="RVW49910.1"/>
    <property type="molecule type" value="Genomic_DNA"/>
</dbReference>
<protein>
    <submittedName>
        <fullName evidence="3">Uncharacterized protein</fullName>
    </submittedName>
</protein>
<feature type="compositionally biased region" description="Basic and acidic residues" evidence="1">
    <location>
        <begin position="28"/>
        <end position="39"/>
    </location>
</feature>
<evidence type="ECO:0000313" key="3">
    <source>
        <dbReference type="EMBL" id="RVW49910.1"/>
    </source>
</evidence>
<keyword evidence="2" id="KW-0472">Membrane</keyword>
<proteinExistence type="predicted"/>
<feature type="transmembrane region" description="Helical" evidence="2">
    <location>
        <begin position="66"/>
        <end position="84"/>
    </location>
</feature>
<accession>A0A438EQB4</accession>
<dbReference type="PANTHER" id="PTHR35297">
    <property type="entry name" value="PROTEIN, PUTATIVE-RELATED"/>
    <property type="match status" value="1"/>
</dbReference>
<feature type="region of interest" description="Disordered" evidence="1">
    <location>
        <begin position="1"/>
        <end position="63"/>
    </location>
</feature>
<gene>
    <name evidence="3" type="ORF">CK203_093830</name>
</gene>
<dbReference type="PANTHER" id="PTHR35297:SF2">
    <property type="entry name" value="PROTEIN, PUTATIVE-RELATED"/>
    <property type="match status" value="1"/>
</dbReference>
<comment type="caution">
    <text evidence="3">The sequence shown here is derived from an EMBL/GenBank/DDBJ whole genome shotgun (WGS) entry which is preliminary data.</text>
</comment>
<feature type="compositionally biased region" description="Polar residues" evidence="1">
    <location>
        <begin position="1"/>
        <end position="11"/>
    </location>
</feature>
<feature type="compositionally biased region" description="Gly residues" evidence="1">
    <location>
        <begin position="16"/>
        <end position="27"/>
    </location>
</feature>
<evidence type="ECO:0000256" key="1">
    <source>
        <dbReference type="SAM" id="MobiDB-lite"/>
    </source>
</evidence>
<evidence type="ECO:0000256" key="2">
    <source>
        <dbReference type="SAM" id="Phobius"/>
    </source>
</evidence>
<keyword evidence="2" id="KW-1133">Transmembrane helix</keyword>
<dbReference type="AlphaFoldDB" id="A0A438EQB4"/>
<name>A0A438EQB4_VITVI</name>
<keyword evidence="2" id="KW-0812">Transmembrane</keyword>
<evidence type="ECO:0000313" key="4">
    <source>
        <dbReference type="Proteomes" id="UP000288805"/>
    </source>
</evidence>